<organism evidence="1 2">
    <name type="scientific">Ficus carica</name>
    <name type="common">Common fig</name>
    <dbReference type="NCBI Taxonomy" id="3494"/>
    <lineage>
        <taxon>Eukaryota</taxon>
        <taxon>Viridiplantae</taxon>
        <taxon>Streptophyta</taxon>
        <taxon>Embryophyta</taxon>
        <taxon>Tracheophyta</taxon>
        <taxon>Spermatophyta</taxon>
        <taxon>Magnoliopsida</taxon>
        <taxon>eudicotyledons</taxon>
        <taxon>Gunneridae</taxon>
        <taxon>Pentapetalae</taxon>
        <taxon>rosids</taxon>
        <taxon>fabids</taxon>
        <taxon>Rosales</taxon>
        <taxon>Moraceae</taxon>
        <taxon>Ficeae</taxon>
        <taxon>Ficus</taxon>
    </lineage>
</organism>
<reference evidence="1" key="1">
    <citation type="submission" date="2023-07" db="EMBL/GenBank/DDBJ databases">
        <title>draft genome sequence of fig (Ficus carica).</title>
        <authorList>
            <person name="Takahashi T."/>
            <person name="Nishimura K."/>
        </authorList>
    </citation>
    <scope>NUCLEOTIDE SEQUENCE</scope>
</reference>
<proteinExistence type="predicted"/>
<accession>A0AA87ZJ58</accession>
<dbReference type="Proteomes" id="UP001187192">
    <property type="component" value="Unassembled WGS sequence"/>
</dbReference>
<gene>
    <name evidence="1" type="ORF">TIFTF001_044953</name>
</gene>
<name>A0AA87ZJ58_FICCA</name>
<sequence length="46" mass="4988">MVSVADRYRTKAAVSCEGRGLVRKTLAGSGFTARIKVLRALHRPST</sequence>
<protein>
    <submittedName>
        <fullName evidence="1">Uncharacterized protein</fullName>
    </submittedName>
</protein>
<dbReference type="AlphaFoldDB" id="A0AA87ZJ58"/>
<evidence type="ECO:0000313" key="2">
    <source>
        <dbReference type="Proteomes" id="UP001187192"/>
    </source>
</evidence>
<dbReference type="EMBL" id="BTGU01003637">
    <property type="protein sequence ID" value="GMN34862.1"/>
    <property type="molecule type" value="Genomic_DNA"/>
</dbReference>
<keyword evidence="2" id="KW-1185">Reference proteome</keyword>
<evidence type="ECO:0000313" key="1">
    <source>
        <dbReference type="EMBL" id="GMN34862.1"/>
    </source>
</evidence>
<comment type="caution">
    <text evidence="1">The sequence shown here is derived from an EMBL/GenBank/DDBJ whole genome shotgun (WGS) entry which is preliminary data.</text>
</comment>